<dbReference type="eggNOG" id="COG0766">
    <property type="taxonomic scope" value="Bacteria"/>
</dbReference>
<dbReference type="NCBIfam" id="NF006873">
    <property type="entry name" value="PRK09369.1"/>
    <property type="match status" value="1"/>
</dbReference>
<evidence type="ECO:0000256" key="10">
    <source>
        <dbReference type="ARBA" id="ARBA00038367"/>
    </source>
</evidence>
<evidence type="ECO:0000313" key="15">
    <source>
        <dbReference type="Proteomes" id="UP000016762"/>
    </source>
</evidence>
<dbReference type="AlphaFoldDB" id="U2WTL7"/>
<sequence length="424" mass="44614">MDKIVINGGNRLIGSLPISGSKNAVLPLMILGLLTDETLKLVGTPRLADTTTLGHVLEELGARVELFGQGKGEGLTVHAPNIAQTMASYELVSKMRASFWVIGPLLARCGQARVSLPGGCAIGTRPVNLYLQGLKEMGADIDVVDGYVNAKSISPSNRLTGAQINFPFVSVGATHVMMMAASLADGQTIINNAASEPEVMDVGRCLQAMGARIEGLGTRTLIIDGVEKLNGTTHTVIRDRIEAGAYACAAVASNGEVTLTGADEDLLGALAPVLQQAGATFETKADGLLVKGTLDIRPVNVVTEPYPGFATDLQAPFMGLMCVADGVSHIRETIFENRFMHVQELARLGADIQLQGDTARVTGVQALKGAPVMATDLRASVTLVIAGLIAEGQTTIQRVYHLDRGYENLEKKLSGCGADISRIS</sequence>
<dbReference type="OrthoDB" id="9803760at2"/>
<feature type="binding site" evidence="12">
    <location>
        <begin position="22"/>
        <end position="23"/>
    </location>
    <ligand>
        <name>phosphoenolpyruvate</name>
        <dbReference type="ChEBI" id="CHEBI:58702"/>
    </ligand>
</feature>
<feature type="binding site" evidence="12">
    <location>
        <position position="334"/>
    </location>
    <ligand>
        <name>UDP-N-acetyl-alpha-D-glucosamine</name>
        <dbReference type="ChEBI" id="CHEBI:57705"/>
    </ligand>
</feature>
<comment type="function">
    <text evidence="12">Cell wall formation. Adds enolpyruvyl to UDP-N-acetylglucosamine.</text>
</comment>
<dbReference type="SUPFAM" id="SSF55205">
    <property type="entry name" value="EPT/RTPC-like"/>
    <property type="match status" value="1"/>
</dbReference>
<accession>U2WTL7</accession>
<dbReference type="Gene3D" id="3.65.10.10">
    <property type="entry name" value="Enolpyruvate transferase domain"/>
    <property type="match status" value="2"/>
</dbReference>
<feature type="binding site" evidence="12">
    <location>
        <position position="96"/>
    </location>
    <ligand>
        <name>UDP-N-acetyl-alpha-D-glucosamine</name>
        <dbReference type="ChEBI" id="CHEBI:57705"/>
    </ligand>
</feature>
<dbReference type="InterPro" id="IPR005750">
    <property type="entry name" value="UDP_GlcNAc_COvinyl_MurA"/>
</dbReference>
<feature type="binding site" evidence="12">
    <location>
        <position position="312"/>
    </location>
    <ligand>
        <name>UDP-N-acetyl-alpha-D-glucosamine</name>
        <dbReference type="ChEBI" id="CHEBI:57705"/>
    </ligand>
</feature>
<dbReference type="InterPro" id="IPR001986">
    <property type="entry name" value="Enolpyruvate_Tfrase_dom"/>
</dbReference>
<dbReference type="GO" id="GO:0071555">
    <property type="term" value="P:cell wall organization"/>
    <property type="evidence" value="ECO:0007669"/>
    <property type="project" value="UniProtKB-KW"/>
</dbReference>
<protein>
    <recommendedName>
        <fullName evidence="12">UDP-N-acetylglucosamine 1-carboxyvinyltransferase</fullName>
        <ecNumber evidence="12">2.5.1.7</ecNumber>
    </recommendedName>
    <alternativeName>
        <fullName evidence="12">Enoylpyruvate transferase</fullName>
    </alternativeName>
    <alternativeName>
        <fullName evidence="12">UDP-N-acetylglucosamine enolpyruvyl transferase</fullName>
        <shortName evidence="12">EPT</shortName>
    </alternativeName>
</protein>
<dbReference type="PANTHER" id="PTHR43783">
    <property type="entry name" value="UDP-N-ACETYLGLUCOSAMINE 1-CARBOXYVINYLTRANSFERASE"/>
    <property type="match status" value="1"/>
</dbReference>
<dbReference type="GO" id="GO:0009252">
    <property type="term" value="P:peptidoglycan biosynthetic process"/>
    <property type="evidence" value="ECO:0007669"/>
    <property type="project" value="UniProtKB-UniRule"/>
</dbReference>
<evidence type="ECO:0000313" key="14">
    <source>
        <dbReference type="EMBL" id="ERL46863.1"/>
    </source>
</evidence>
<keyword evidence="6 12" id="KW-0133">Cell shape</keyword>
<evidence type="ECO:0000256" key="3">
    <source>
        <dbReference type="ARBA" id="ARBA00022490"/>
    </source>
</evidence>
<evidence type="ECO:0000256" key="8">
    <source>
        <dbReference type="ARBA" id="ARBA00023306"/>
    </source>
</evidence>
<keyword evidence="7 12" id="KW-0573">Peptidoglycan synthesis</keyword>
<keyword evidence="5 12" id="KW-0808">Transferase</keyword>
<dbReference type="GO" id="GO:0051301">
    <property type="term" value="P:cell division"/>
    <property type="evidence" value="ECO:0007669"/>
    <property type="project" value="UniProtKB-KW"/>
</dbReference>
<feature type="domain" description="Enolpyruvate transferase" evidence="13">
    <location>
        <begin position="7"/>
        <end position="413"/>
    </location>
</feature>
<evidence type="ECO:0000256" key="5">
    <source>
        <dbReference type="ARBA" id="ARBA00022679"/>
    </source>
</evidence>
<keyword evidence="4 12" id="KW-0132">Cell division</keyword>
<evidence type="ECO:0000256" key="4">
    <source>
        <dbReference type="ARBA" id="ARBA00022618"/>
    </source>
</evidence>
<keyword evidence="12" id="KW-0670">Pyruvate</keyword>
<comment type="similarity">
    <text evidence="10 12">Belongs to the EPSP synthase family. MurA subfamily.</text>
</comment>
<comment type="caution">
    <text evidence="12">Lacks conserved residue(s) required for the propagation of feature annotation.</text>
</comment>
<dbReference type="InterPro" id="IPR036968">
    <property type="entry name" value="Enolpyruvate_Tfrase_sf"/>
</dbReference>
<dbReference type="PANTHER" id="PTHR43783:SF1">
    <property type="entry name" value="UDP-N-ACETYLGLUCOSAMINE 1-CARBOXYVINYLTRANSFERASE"/>
    <property type="match status" value="1"/>
</dbReference>
<evidence type="ECO:0000256" key="2">
    <source>
        <dbReference type="ARBA" id="ARBA00004752"/>
    </source>
</evidence>
<comment type="catalytic activity">
    <reaction evidence="11 12">
        <text>phosphoenolpyruvate + UDP-N-acetyl-alpha-D-glucosamine = UDP-N-acetyl-3-O-(1-carboxyvinyl)-alpha-D-glucosamine + phosphate</text>
        <dbReference type="Rhea" id="RHEA:18681"/>
        <dbReference type="ChEBI" id="CHEBI:43474"/>
        <dbReference type="ChEBI" id="CHEBI:57705"/>
        <dbReference type="ChEBI" id="CHEBI:58702"/>
        <dbReference type="ChEBI" id="CHEBI:68483"/>
        <dbReference type="EC" id="2.5.1.7"/>
    </reaction>
</comment>
<dbReference type="NCBIfam" id="TIGR01072">
    <property type="entry name" value="murA"/>
    <property type="match status" value="1"/>
</dbReference>
<keyword evidence="3 12" id="KW-0963">Cytoplasm</keyword>
<evidence type="ECO:0000256" key="11">
    <source>
        <dbReference type="ARBA" id="ARBA00047527"/>
    </source>
</evidence>
<evidence type="ECO:0000259" key="13">
    <source>
        <dbReference type="Pfam" id="PF00275"/>
    </source>
</evidence>
<evidence type="ECO:0000256" key="7">
    <source>
        <dbReference type="ARBA" id="ARBA00022984"/>
    </source>
</evidence>
<keyword evidence="8 12" id="KW-0131">Cell cycle</keyword>
<dbReference type="RefSeq" id="WP_021777839.1">
    <property type="nucleotide sequence ID" value="NZ_AWXE01000004.1"/>
</dbReference>
<proteinExistence type="inferred from homology"/>
<comment type="pathway">
    <text evidence="2 12">Cell wall biogenesis; peptidoglycan biosynthesis.</text>
</comment>
<reference evidence="14 15" key="1">
    <citation type="journal article" date="2014" name="FEMS Microbiol. Ecol.">
        <title>Genomic differentiation among two strains of the PS1 clade isolated from geographically separated marine habitats.</title>
        <authorList>
            <person name="Jimenez-Infante F."/>
            <person name="Ngugi D.K."/>
            <person name="Alam I."/>
            <person name="Rashid M."/>
            <person name="Baalawi W."/>
            <person name="Kamau A.A."/>
            <person name="Bajic V.B."/>
            <person name="Stingl U."/>
        </authorList>
    </citation>
    <scope>NUCLEOTIDE SEQUENCE [LARGE SCALE GENOMIC DNA]</scope>
    <source>
        <strain evidence="14 15">RS24</strain>
    </source>
</reference>
<dbReference type="STRING" id="1397666.RS24_01897"/>
<dbReference type="EC" id="2.5.1.7" evidence="12"/>
<comment type="caution">
    <text evidence="14">The sequence shown here is derived from an EMBL/GenBank/DDBJ whole genome shotgun (WGS) entry which is preliminary data.</text>
</comment>
<dbReference type="UniPathway" id="UPA00219"/>
<dbReference type="InterPro" id="IPR050068">
    <property type="entry name" value="MurA_subfamily"/>
</dbReference>
<name>U2WTL7_9PROT</name>
<dbReference type="GO" id="GO:0019277">
    <property type="term" value="P:UDP-N-acetylgalactosamine biosynthetic process"/>
    <property type="evidence" value="ECO:0007669"/>
    <property type="project" value="InterPro"/>
</dbReference>
<evidence type="ECO:0000256" key="1">
    <source>
        <dbReference type="ARBA" id="ARBA00004496"/>
    </source>
</evidence>
<evidence type="ECO:0000256" key="9">
    <source>
        <dbReference type="ARBA" id="ARBA00023316"/>
    </source>
</evidence>
<keyword evidence="15" id="KW-1185">Reference proteome</keyword>
<dbReference type="HAMAP" id="MF_00111">
    <property type="entry name" value="MurA"/>
    <property type="match status" value="1"/>
</dbReference>
<evidence type="ECO:0000256" key="6">
    <source>
        <dbReference type="ARBA" id="ARBA00022960"/>
    </source>
</evidence>
<keyword evidence="9 12" id="KW-0961">Cell wall biogenesis/degradation</keyword>
<dbReference type="Proteomes" id="UP000016762">
    <property type="component" value="Unassembled WGS sequence"/>
</dbReference>
<organism evidence="14 15">
    <name type="scientific">Candidatus Micropelagius thuwalensis</name>
    <dbReference type="NCBI Taxonomy" id="1397666"/>
    <lineage>
        <taxon>Bacteria</taxon>
        <taxon>Pseudomonadati</taxon>
        <taxon>Pseudomonadota</taxon>
        <taxon>Alphaproteobacteria</taxon>
        <taxon>PS1 clade</taxon>
        <taxon>Candidatus Micropelagius</taxon>
    </lineage>
</organism>
<gene>
    <name evidence="12" type="primary">murA</name>
    <name evidence="14" type="ORF">RS24_01897</name>
</gene>
<dbReference type="CDD" id="cd01555">
    <property type="entry name" value="UdpNAET"/>
    <property type="match status" value="1"/>
</dbReference>
<dbReference type="GO" id="GO:0008760">
    <property type="term" value="F:UDP-N-acetylglucosamine 1-carboxyvinyltransferase activity"/>
    <property type="evidence" value="ECO:0007669"/>
    <property type="project" value="UniProtKB-UniRule"/>
</dbReference>
<evidence type="ECO:0000256" key="12">
    <source>
        <dbReference type="HAMAP-Rule" id="MF_00111"/>
    </source>
</evidence>
<dbReference type="InterPro" id="IPR013792">
    <property type="entry name" value="RNA3'P_cycl/enolpyr_Trfase_a/b"/>
</dbReference>
<feature type="active site" description="Proton donor" evidence="12">
    <location>
        <position position="120"/>
    </location>
</feature>
<dbReference type="EMBL" id="AWXE01000004">
    <property type="protein sequence ID" value="ERL46863.1"/>
    <property type="molecule type" value="Genomic_DNA"/>
</dbReference>
<dbReference type="Pfam" id="PF00275">
    <property type="entry name" value="EPSP_synthase"/>
    <property type="match status" value="1"/>
</dbReference>
<dbReference type="GO" id="GO:0008360">
    <property type="term" value="P:regulation of cell shape"/>
    <property type="evidence" value="ECO:0007669"/>
    <property type="project" value="UniProtKB-KW"/>
</dbReference>
<dbReference type="GO" id="GO:0005737">
    <property type="term" value="C:cytoplasm"/>
    <property type="evidence" value="ECO:0007669"/>
    <property type="project" value="UniProtKB-SubCell"/>
</dbReference>
<dbReference type="PATRIC" id="fig|1397666.3.peg.1767"/>
<feature type="modified residue" description="2-(S-cysteinyl)pyruvic acid O-phosphothioketal" evidence="12">
    <location>
        <position position="120"/>
    </location>
</feature>
<comment type="subcellular location">
    <subcellularLocation>
        <location evidence="1 12">Cytoplasm</location>
    </subcellularLocation>
</comment>